<dbReference type="CDD" id="cd05399">
    <property type="entry name" value="NT_Rel-Spo_like"/>
    <property type="match status" value="1"/>
</dbReference>
<feature type="region of interest" description="Disordered" evidence="1">
    <location>
        <begin position="1"/>
        <end position="22"/>
    </location>
</feature>
<accession>A0A6I8M5W4</accession>
<dbReference type="InterPro" id="IPR007685">
    <property type="entry name" value="RelA_SpoT"/>
</dbReference>
<dbReference type="RefSeq" id="WP_155547913.1">
    <property type="nucleotide sequence ID" value="NZ_CABVGP010000003.1"/>
</dbReference>
<evidence type="ECO:0000256" key="1">
    <source>
        <dbReference type="SAM" id="MobiDB-lite"/>
    </source>
</evidence>
<dbReference type="Gene3D" id="3.30.460.10">
    <property type="entry name" value="Beta Polymerase, domain 2"/>
    <property type="match status" value="1"/>
</dbReference>
<feature type="domain" description="RelA/SpoT" evidence="2">
    <location>
        <begin position="55"/>
        <end position="182"/>
    </location>
</feature>
<dbReference type="Pfam" id="PF04607">
    <property type="entry name" value="RelA_SpoT"/>
    <property type="match status" value="1"/>
</dbReference>
<dbReference type="PANTHER" id="PTHR41773:SF1">
    <property type="entry name" value="RELA_SPOT DOMAIN-CONTAINING PROTEIN"/>
    <property type="match status" value="1"/>
</dbReference>
<name>A0A6I8M5W4_9PSEU</name>
<evidence type="ECO:0000259" key="2">
    <source>
        <dbReference type="SMART" id="SM00954"/>
    </source>
</evidence>
<dbReference type="EMBL" id="CABVGP010000003">
    <property type="protein sequence ID" value="VVJ23023.1"/>
    <property type="molecule type" value="Genomic_DNA"/>
</dbReference>
<evidence type="ECO:0000313" key="3">
    <source>
        <dbReference type="EMBL" id="VVJ23023.1"/>
    </source>
</evidence>
<dbReference type="PANTHER" id="PTHR41773">
    <property type="entry name" value="GTP PYROPHOSPHATASE-RELATED"/>
    <property type="match status" value="1"/>
</dbReference>
<sequence length="374" mass="42186">MNSKDSQKSRRREVGSQREKYEESVAGLADMGSLVANLISAALAASKIQFHTVSFRVKELDSAHEKIASRSSRYPDYSALTDLLGLRVITYFEDDVDKVSDVLRTEFDVDEENSVDKRANLDSDRFGYLSVHFILTLGEKREHLVEYSRFGGKKFEVQVRSVLQHAWAEIEHDLGYKIRGGIPQNLRRRFSRVAGLLESADGEFRSLRNDIGEYQEQVRNTINTSPQDLSINQDTLLELLKSNETIKDIEAAAVADNTEAGVAPLSMQYIAKRADNLADMGVTTVKDLLDYTTENFSHIMKFSQIWASDPDGHFADEPILETPVGVTFWMIYLYWLSQELISGRLASAGDYSPTGWNNADEILRATAMHILEDV</sequence>
<evidence type="ECO:0000313" key="4">
    <source>
        <dbReference type="Proteomes" id="UP000399805"/>
    </source>
</evidence>
<dbReference type="SMART" id="SM00954">
    <property type="entry name" value="RelA_SpoT"/>
    <property type="match status" value="1"/>
</dbReference>
<reference evidence="3 4" key="1">
    <citation type="submission" date="2019-09" db="EMBL/GenBank/DDBJ databases">
        <authorList>
            <person name="Leyn A S."/>
        </authorList>
    </citation>
    <scope>NUCLEOTIDE SEQUENCE [LARGE SCALE GENOMIC DNA]</scope>
    <source>
        <strain evidence="3">AA231_1</strain>
    </source>
</reference>
<dbReference type="Proteomes" id="UP000399805">
    <property type="component" value="Unassembled WGS sequence"/>
</dbReference>
<protein>
    <submittedName>
        <fullName evidence="3">RelA/SpoT</fullName>
    </submittedName>
</protein>
<dbReference type="GO" id="GO:0015969">
    <property type="term" value="P:guanosine tetraphosphate metabolic process"/>
    <property type="evidence" value="ECO:0007669"/>
    <property type="project" value="InterPro"/>
</dbReference>
<keyword evidence="4" id="KW-1185">Reference proteome</keyword>
<proteinExistence type="predicted"/>
<dbReference type="InterPro" id="IPR043519">
    <property type="entry name" value="NT_sf"/>
</dbReference>
<dbReference type="Gene3D" id="1.10.287.860">
    <property type="entry name" value="Nucleotidyltransferase"/>
    <property type="match status" value="1"/>
</dbReference>
<gene>
    <name evidence="3" type="ORF">AA23TX_07930</name>
</gene>
<dbReference type="AlphaFoldDB" id="A0A6I8M5W4"/>
<dbReference type="SUPFAM" id="SSF81301">
    <property type="entry name" value="Nucleotidyltransferase"/>
    <property type="match status" value="1"/>
</dbReference>
<organism evidence="3 4">
    <name type="scientific">Amycolatopsis camponoti</name>
    <dbReference type="NCBI Taxonomy" id="2606593"/>
    <lineage>
        <taxon>Bacteria</taxon>
        <taxon>Bacillati</taxon>
        <taxon>Actinomycetota</taxon>
        <taxon>Actinomycetes</taxon>
        <taxon>Pseudonocardiales</taxon>
        <taxon>Pseudonocardiaceae</taxon>
        <taxon>Amycolatopsis</taxon>
    </lineage>
</organism>